<protein>
    <submittedName>
        <fullName evidence="1">Uncharacterized protein</fullName>
    </submittedName>
</protein>
<accession>A0A0X3PUZ9</accession>
<organism evidence="1">
    <name type="scientific">Schistocephalus solidus</name>
    <name type="common">Tapeworm</name>
    <dbReference type="NCBI Taxonomy" id="70667"/>
    <lineage>
        <taxon>Eukaryota</taxon>
        <taxon>Metazoa</taxon>
        <taxon>Spiralia</taxon>
        <taxon>Lophotrochozoa</taxon>
        <taxon>Platyhelminthes</taxon>
        <taxon>Cestoda</taxon>
        <taxon>Eucestoda</taxon>
        <taxon>Diphyllobothriidea</taxon>
        <taxon>Diphyllobothriidae</taxon>
        <taxon>Schistocephalus</taxon>
    </lineage>
</organism>
<name>A0A0X3PUZ9_SCHSO</name>
<feature type="non-terminal residue" evidence="1">
    <location>
        <position position="157"/>
    </location>
</feature>
<gene>
    <name evidence="1" type="ORF">TR153379</name>
</gene>
<proteinExistence type="predicted"/>
<evidence type="ECO:0000313" key="1">
    <source>
        <dbReference type="EMBL" id="JAP55574.1"/>
    </source>
</evidence>
<sequence length="157" mass="18120">MTPFVKSCLLANKVQFIHLLADIGYPLHTFATEKIMEELFTVEAHKKTLGGQNLQMFLLSYRSKVPDIVTINLVRATLRKVMGRHCFTSLETHEVYHHSDFLFHGAVQDRNCKFYPYCTALICAHLGVHCSHIRVITCVTRKDNDFAFMADQYSRPR</sequence>
<dbReference type="EMBL" id="GEEE01007651">
    <property type="protein sequence ID" value="JAP55574.1"/>
    <property type="molecule type" value="Transcribed_RNA"/>
</dbReference>
<dbReference type="AlphaFoldDB" id="A0A0X3PUZ9"/>
<reference evidence="1" key="1">
    <citation type="submission" date="2016-01" db="EMBL/GenBank/DDBJ databases">
        <title>Reference transcriptome for the parasite Schistocephalus solidus: insights into the molecular evolution of parasitism.</title>
        <authorList>
            <person name="Hebert F.O."/>
            <person name="Grambauer S."/>
            <person name="Barber I."/>
            <person name="Landry C.R."/>
            <person name="Aubin-Horth N."/>
        </authorList>
    </citation>
    <scope>NUCLEOTIDE SEQUENCE</scope>
</reference>